<evidence type="ECO:0000256" key="10">
    <source>
        <dbReference type="ARBA" id="ARBA00023317"/>
    </source>
</evidence>
<keyword evidence="5 11" id="KW-0472">Membrane</keyword>
<dbReference type="HAMAP" id="MF_00664">
    <property type="entry name" value="PS_decarb_PSD_A"/>
    <property type="match status" value="1"/>
</dbReference>
<comment type="PTM">
    <text evidence="11">Is synthesized initially as an inactive proenzyme. Formation of the active enzyme involves a self-maturation process in which the active site pyruvoyl group is generated from an internal serine residue via an autocatalytic post-translational modification. Two non-identical subunits are generated from the proenzyme in this reaction, and the pyruvate is formed at the N-terminus of the alpha chain, which is derived from the carboxyl end of the proenzyme. The post-translation cleavage follows an unusual pathway, termed non-hydrolytic serinolysis, in which the side chain hydroxyl group of the serine supplies its oxygen atom to form the C-terminus of the beta chain, while the remainder of the serine residue undergoes an oxidative deamination to produce ammonia and the pyruvoyl prosthetic group on the alpha chain.</text>
</comment>
<name>A0A7C4RTH0_9BACT</name>
<evidence type="ECO:0000256" key="8">
    <source>
        <dbReference type="ARBA" id="ARBA00023239"/>
    </source>
</evidence>
<protein>
    <recommendedName>
        <fullName evidence="11">Phosphatidylserine decarboxylase proenzyme</fullName>
        <ecNumber evidence="11">4.1.1.65</ecNumber>
    </recommendedName>
    <component>
        <recommendedName>
            <fullName evidence="11">Phosphatidylserine decarboxylase alpha chain</fullName>
        </recommendedName>
    </component>
    <component>
        <recommendedName>
            <fullName evidence="11">Phosphatidylserine decarboxylase beta chain</fullName>
        </recommendedName>
    </component>
</protein>
<feature type="chain" id="PRO_5028539658" description="Phosphatidylserine decarboxylase beta chain" evidence="11">
    <location>
        <begin position="1"/>
        <end position="191"/>
    </location>
</feature>
<comment type="pathway">
    <text evidence="11">Phospholipid metabolism; phosphatidylethanolamine biosynthesis; phosphatidylethanolamine from CDP-diacylglycerol: step 2/2.</text>
</comment>
<dbReference type="PANTHER" id="PTHR35809:SF1">
    <property type="entry name" value="ARCHAETIDYLSERINE DECARBOXYLASE PROENZYME-RELATED"/>
    <property type="match status" value="1"/>
</dbReference>
<sequence length="223" mass="24160">MYRFPTNDPPRQTAFPIDPAGYAFIGAGAFITAVFALLSAATPTVVFMILTLFVCFFFRDPDRLVPLDETAVVSPADGKVIGIAPTSESPFGPGNWIRISVFMSIFNVHVNRVPYGGRIDSIDYFPGKFVSANLDKASSDNERNAILLTTPSGVRIGWVQIAGLIARRIICRIQEGDSVEKGQRFGVICFGSRLDTYLPATVMVAVAVGDRVHAGTTVIARMP</sequence>
<reference evidence="13" key="1">
    <citation type="journal article" date="2020" name="mSystems">
        <title>Genome- and Community-Level Interaction Insights into Carbon Utilization and Element Cycling Functions of Hydrothermarchaeota in Hydrothermal Sediment.</title>
        <authorList>
            <person name="Zhou Z."/>
            <person name="Liu Y."/>
            <person name="Xu W."/>
            <person name="Pan J."/>
            <person name="Luo Z.H."/>
            <person name="Li M."/>
        </authorList>
    </citation>
    <scope>NUCLEOTIDE SEQUENCE [LARGE SCALE GENOMIC DNA]</scope>
    <source>
        <strain evidence="13">SpSt-477</strain>
    </source>
</reference>
<evidence type="ECO:0000256" key="7">
    <source>
        <dbReference type="ARBA" id="ARBA00023209"/>
    </source>
</evidence>
<organism evidence="13">
    <name type="scientific">Desulfatirhabdium butyrativorans</name>
    <dbReference type="NCBI Taxonomy" id="340467"/>
    <lineage>
        <taxon>Bacteria</taxon>
        <taxon>Pseudomonadati</taxon>
        <taxon>Thermodesulfobacteriota</taxon>
        <taxon>Desulfobacteria</taxon>
        <taxon>Desulfobacterales</taxon>
        <taxon>Desulfatirhabdiaceae</taxon>
        <taxon>Desulfatirhabdium</taxon>
    </lineage>
</organism>
<keyword evidence="2 11" id="KW-0444">Lipid biosynthesis</keyword>
<comment type="caution">
    <text evidence="13">The sequence shown here is derived from an EMBL/GenBank/DDBJ whole genome shotgun (WGS) entry which is preliminary data.</text>
</comment>
<keyword evidence="12" id="KW-0812">Transmembrane</keyword>
<keyword evidence="1 11" id="KW-1003">Cell membrane</keyword>
<feature type="chain" id="PRO_5028539657" description="Phosphatidylserine decarboxylase alpha chain" evidence="11">
    <location>
        <begin position="192"/>
        <end position="223"/>
    </location>
</feature>
<evidence type="ECO:0000256" key="9">
    <source>
        <dbReference type="ARBA" id="ARBA00023264"/>
    </source>
</evidence>
<keyword evidence="3 11" id="KW-0210">Decarboxylase</keyword>
<evidence type="ECO:0000313" key="13">
    <source>
        <dbReference type="EMBL" id="HGU33748.1"/>
    </source>
</evidence>
<keyword evidence="6 11" id="KW-0865">Zymogen</keyword>
<accession>A0A7C4RTH0</accession>
<dbReference type="GO" id="GO:0004609">
    <property type="term" value="F:phosphatidylserine decarboxylase activity"/>
    <property type="evidence" value="ECO:0007669"/>
    <property type="project" value="UniProtKB-UniRule"/>
</dbReference>
<dbReference type="EC" id="4.1.1.65" evidence="11"/>
<comment type="subunit">
    <text evidence="11">Heterodimer of a large membrane-associated beta subunit and a small pyruvoyl-containing alpha subunit.</text>
</comment>
<evidence type="ECO:0000256" key="12">
    <source>
        <dbReference type="SAM" id="Phobius"/>
    </source>
</evidence>
<dbReference type="GO" id="GO:0006646">
    <property type="term" value="P:phosphatidylethanolamine biosynthetic process"/>
    <property type="evidence" value="ECO:0007669"/>
    <property type="project" value="UniProtKB-UniRule"/>
</dbReference>
<keyword evidence="9 11" id="KW-1208">Phospholipid metabolism</keyword>
<keyword evidence="7 11" id="KW-0594">Phospholipid biosynthesis</keyword>
<comment type="subcellular location">
    <subcellularLocation>
        <location evidence="11">Cell membrane</location>
        <topology evidence="11">Peripheral membrane protein</topology>
    </subcellularLocation>
</comment>
<feature type="modified residue" description="Pyruvic acid (Ser); by autocatalysis" evidence="11">
    <location>
        <position position="192"/>
    </location>
</feature>
<evidence type="ECO:0000256" key="6">
    <source>
        <dbReference type="ARBA" id="ARBA00023145"/>
    </source>
</evidence>
<evidence type="ECO:0000256" key="4">
    <source>
        <dbReference type="ARBA" id="ARBA00023098"/>
    </source>
</evidence>
<comment type="cofactor">
    <cofactor evidence="11">
        <name>pyruvate</name>
        <dbReference type="ChEBI" id="CHEBI:15361"/>
    </cofactor>
    <text evidence="11">Binds 1 pyruvoyl group covalently per subunit.</text>
</comment>
<dbReference type="Pfam" id="PF02666">
    <property type="entry name" value="PS_Dcarbxylase"/>
    <property type="match status" value="1"/>
</dbReference>
<feature type="site" description="Cleavage (non-hydrolytic); by autocatalysis" evidence="11">
    <location>
        <begin position="191"/>
        <end position="192"/>
    </location>
</feature>
<dbReference type="PANTHER" id="PTHR35809">
    <property type="entry name" value="ARCHAETIDYLSERINE DECARBOXYLASE PROENZYME-RELATED"/>
    <property type="match status" value="1"/>
</dbReference>
<dbReference type="EMBL" id="DSUH01000299">
    <property type="protein sequence ID" value="HGU33748.1"/>
    <property type="molecule type" value="Genomic_DNA"/>
</dbReference>
<evidence type="ECO:0000256" key="2">
    <source>
        <dbReference type="ARBA" id="ARBA00022516"/>
    </source>
</evidence>
<dbReference type="UniPathway" id="UPA00558">
    <property type="reaction ID" value="UER00616"/>
</dbReference>
<feature type="active site" description="Schiff-base intermediate with substrate; via pyruvic acid" evidence="11">
    <location>
        <position position="192"/>
    </location>
</feature>
<evidence type="ECO:0000256" key="11">
    <source>
        <dbReference type="HAMAP-Rule" id="MF_00664"/>
    </source>
</evidence>
<feature type="transmembrane region" description="Helical" evidence="12">
    <location>
        <begin position="20"/>
        <end position="53"/>
    </location>
</feature>
<dbReference type="InterPro" id="IPR003817">
    <property type="entry name" value="PS_Dcarbxylase"/>
</dbReference>
<dbReference type="AlphaFoldDB" id="A0A7C4RTH0"/>
<gene>
    <name evidence="11" type="primary">psd</name>
    <name evidence="13" type="ORF">ENS29_12975</name>
</gene>
<evidence type="ECO:0000256" key="1">
    <source>
        <dbReference type="ARBA" id="ARBA00022475"/>
    </source>
</evidence>
<proteinExistence type="inferred from homology"/>
<comment type="similarity">
    <text evidence="11">Belongs to the phosphatidylserine decarboxylase family. PSD-A subfamily.</text>
</comment>
<dbReference type="NCBIfam" id="NF003678">
    <property type="entry name" value="PRK05305.1-2"/>
    <property type="match status" value="1"/>
</dbReference>
<keyword evidence="10 11" id="KW-0670">Pyruvate</keyword>
<dbReference type="GO" id="GO:0005886">
    <property type="term" value="C:plasma membrane"/>
    <property type="evidence" value="ECO:0007669"/>
    <property type="project" value="UniProtKB-SubCell"/>
</dbReference>
<dbReference type="NCBIfam" id="NF003685">
    <property type="entry name" value="PRK05305.2-5"/>
    <property type="match status" value="1"/>
</dbReference>
<evidence type="ECO:0000256" key="3">
    <source>
        <dbReference type="ARBA" id="ARBA00022793"/>
    </source>
</evidence>
<keyword evidence="12" id="KW-1133">Transmembrane helix</keyword>
<keyword evidence="4 11" id="KW-0443">Lipid metabolism</keyword>
<keyword evidence="8 11" id="KW-0456">Lyase</keyword>
<evidence type="ECO:0000256" key="5">
    <source>
        <dbReference type="ARBA" id="ARBA00023136"/>
    </source>
</evidence>
<comment type="function">
    <text evidence="11">Catalyzes the formation of phosphatidylethanolamine (PtdEtn) from phosphatidylserine (PtdSer).</text>
</comment>
<comment type="catalytic activity">
    <reaction evidence="11">
        <text>a 1,2-diacyl-sn-glycero-3-phospho-L-serine + H(+) = a 1,2-diacyl-sn-glycero-3-phosphoethanolamine + CO2</text>
        <dbReference type="Rhea" id="RHEA:20828"/>
        <dbReference type="ChEBI" id="CHEBI:15378"/>
        <dbReference type="ChEBI" id="CHEBI:16526"/>
        <dbReference type="ChEBI" id="CHEBI:57262"/>
        <dbReference type="ChEBI" id="CHEBI:64612"/>
        <dbReference type="EC" id="4.1.1.65"/>
    </reaction>
</comment>
<dbReference type="InterPro" id="IPR033175">
    <property type="entry name" value="PSD-A"/>
</dbReference>